<name>A0A821YDE7_9BILA</name>
<protein>
    <submittedName>
        <fullName evidence="2">Uncharacterized protein</fullName>
    </submittedName>
</protein>
<organism evidence="2 3">
    <name type="scientific">Rotaria socialis</name>
    <dbReference type="NCBI Taxonomy" id="392032"/>
    <lineage>
        <taxon>Eukaryota</taxon>
        <taxon>Metazoa</taxon>
        <taxon>Spiralia</taxon>
        <taxon>Gnathifera</taxon>
        <taxon>Rotifera</taxon>
        <taxon>Eurotatoria</taxon>
        <taxon>Bdelloidea</taxon>
        <taxon>Philodinida</taxon>
        <taxon>Philodinidae</taxon>
        <taxon>Rotaria</taxon>
    </lineage>
</organism>
<sequence>MATAFLAVGVVLILYVGYRLCKHLFPPPNISPN</sequence>
<dbReference type="Proteomes" id="UP000663873">
    <property type="component" value="Unassembled WGS sequence"/>
</dbReference>
<feature type="non-terminal residue" evidence="2">
    <location>
        <position position="33"/>
    </location>
</feature>
<dbReference type="EMBL" id="CAJOBP010095461">
    <property type="protein sequence ID" value="CAF4960803.1"/>
    <property type="molecule type" value="Genomic_DNA"/>
</dbReference>
<accession>A0A821YDE7</accession>
<dbReference type="EMBL" id="CAJOBP010075838">
    <property type="protein sequence ID" value="CAF4898098.1"/>
    <property type="molecule type" value="Genomic_DNA"/>
</dbReference>
<keyword evidence="3" id="KW-1185">Reference proteome</keyword>
<evidence type="ECO:0000313" key="3">
    <source>
        <dbReference type="Proteomes" id="UP000663873"/>
    </source>
</evidence>
<proteinExistence type="predicted"/>
<gene>
    <name evidence="1" type="ORF">UJA718_LOCUS45389</name>
    <name evidence="2" type="ORF">UJA718_LOCUS48231</name>
</gene>
<evidence type="ECO:0000313" key="2">
    <source>
        <dbReference type="EMBL" id="CAF4960803.1"/>
    </source>
</evidence>
<evidence type="ECO:0000313" key="1">
    <source>
        <dbReference type="EMBL" id="CAF4898098.1"/>
    </source>
</evidence>
<dbReference type="AlphaFoldDB" id="A0A821YDE7"/>
<reference evidence="2" key="1">
    <citation type="submission" date="2021-02" db="EMBL/GenBank/DDBJ databases">
        <authorList>
            <person name="Nowell W R."/>
        </authorList>
    </citation>
    <scope>NUCLEOTIDE SEQUENCE</scope>
</reference>
<comment type="caution">
    <text evidence="2">The sequence shown here is derived from an EMBL/GenBank/DDBJ whole genome shotgun (WGS) entry which is preliminary data.</text>
</comment>